<evidence type="ECO:0000313" key="1">
    <source>
        <dbReference type="EMBL" id="CAF1897439.1"/>
    </source>
</evidence>
<dbReference type="EMBL" id="HG994366">
    <property type="protein sequence ID" value="CAF1897439.1"/>
    <property type="molecule type" value="Genomic_DNA"/>
</dbReference>
<organism evidence="1">
    <name type="scientific">Brassica napus</name>
    <name type="common">Rape</name>
    <dbReference type="NCBI Taxonomy" id="3708"/>
    <lineage>
        <taxon>Eukaryota</taxon>
        <taxon>Viridiplantae</taxon>
        <taxon>Streptophyta</taxon>
        <taxon>Embryophyta</taxon>
        <taxon>Tracheophyta</taxon>
        <taxon>Spermatophyta</taxon>
        <taxon>Magnoliopsida</taxon>
        <taxon>eudicotyledons</taxon>
        <taxon>Gunneridae</taxon>
        <taxon>Pentapetalae</taxon>
        <taxon>rosids</taxon>
        <taxon>malvids</taxon>
        <taxon>Brassicales</taxon>
        <taxon>Brassicaceae</taxon>
        <taxon>Brassiceae</taxon>
        <taxon>Brassica</taxon>
    </lineage>
</organism>
<gene>
    <name evidence="1" type="ORF">DARMORV10_C02P18460.1</name>
</gene>
<protein>
    <submittedName>
        <fullName evidence="1">(rape) hypothetical protein</fullName>
    </submittedName>
</protein>
<name>A0A816JZS0_BRANA</name>
<reference evidence="1" key="1">
    <citation type="submission" date="2021-01" db="EMBL/GenBank/DDBJ databases">
        <authorList>
            <consortium name="Genoscope - CEA"/>
            <person name="William W."/>
        </authorList>
    </citation>
    <scope>NUCLEOTIDE SEQUENCE</scope>
</reference>
<dbReference type="AlphaFoldDB" id="A0A816JZS0"/>
<proteinExistence type="predicted"/>
<sequence>MAGTLVRLVNSVGGEVVRMVDEIRREKLASGYKSEVSTVPTPIGREYQDHCIYCEKDYSSFLLCTRPFRKKF</sequence>
<accession>A0A816JZS0</accession>
<dbReference type="Proteomes" id="UP001295469">
    <property type="component" value="Chromosome C02"/>
</dbReference>